<dbReference type="Proteomes" id="UP000293142">
    <property type="component" value="Unassembled WGS sequence"/>
</dbReference>
<accession>A0A4Q9DNY9</accession>
<keyword evidence="3" id="KW-1185">Reference proteome</keyword>
<dbReference type="InterPro" id="IPR015943">
    <property type="entry name" value="WD40/YVTN_repeat-like_dom_sf"/>
</dbReference>
<dbReference type="GO" id="GO:0017057">
    <property type="term" value="F:6-phosphogluconolactonase activity"/>
    <property type="evidence" value="ECO:0007669"/>
    <property type="project" value="TreeGrafter"/>
</dbReference>
<organism evidence="2 3">
    <name type="scientific">Paenibacillus thalictri</name>
    <dbReference type="NCBI Taxonomy" id="2527873"/>
    <lineage>
        <taxon>Bacteria</taxon>
        <taxon>Bacillati</taxon>
        <taxon>Bacillota</taxon>
        <taxon>Bacilli</taxon>
        <taxon>Bacillales</taxon>
        <taxon>Paenibacillaceae</taxon>
        <taxon>Paenibacillus</taxon>
    </lineage>
</organism>
<dbReference type="GO" id="GO:0005829">
    <property type="term" value="C:cytosol"/>
    <property type="evidence" value="ECO:0007669"/>
    <property type="project" value="TreeGrafter"/>
</dbReference>
<dbReference type="SUPFAM" id="SSF51004">
    <property type="entry name" value="C-terminal (heme d1) domain of cytochrome cd1-nitrite reductase"/>
    <property type="match status" value="1"/>
</dbReference>
<dbReference type="RefSeq" id="WP_131015810.1">
    <property type="nucleotide sequence ID" value="NZ_SIRE01000017.1"/>
</dbReference>
<dbReference type="OrthoDB" id="9790815at2"/>
<sequence>MANHANRQIVFIGSYAEPGNPGIYVYSMNNETGELTLLDSYSDTKNPSFLDVDHENKRLYAIGEAVLPGEQESKAVASAFSFDPETGKLSFINRQATVGTGTCHIQLDPLKRFVVATSYRNGLIGMLPVREDGSLGVLADSHAHEGSSVHPERQTRSYPHSAYVNDRYNLVYVPDLGIDRIKVYTPDVEAMKLIPAGETVVAAGSGPRHMAFHPQLPVAYVIGELDCTITVLNQDTESGRLAAAQAISTLPGDFQGENTCAEVAITPDGRFVYGSNRGHDSIAVYAADAATGQLTLIDIVPSLGAVPRNFSLSPDGRFLIAAHQDTGNLVVFKIDSETGVPQDTGYRAEADRGVCVRFWKE</sequence>
<evidence type="ECO:0000313" key="3">
    <source>
        <dbReference type="Proteomes" id="UP000293142"/>
    </source>
</evidence>
<dbReference type="Pfam" id="PF10282">
    <property type="entry name" value="Lactonase"/>
    <property type="match status" value="1"/>
</dbReference>
<proteinExistence type="inferred from homology"/>
<evidence type="ECO:0000256" key="1">
    <source>
        <dbReference type="ARBA" id="ARBA00005564"/>
    </source>
</evidence>
<protein>
    <submittedName>
        <fullName evidence="2">Lactonase family protein</fullName>
    </submittedName>
</protein>
<reference evidence="2 3" key="1">
    <citation type="submission" date="2019-02" db="EMBL/GenBank/DDBJ databases">
        <title>Paenibacillus sp. nov., isolated from surface-sterilized tissue of Thalictrum simplex L.</title>
        <authorList>
            <person name="Tuo L."/>
        </authorList>
    </citation>
    <scope>NUCLEOTIDE SEQUENCE [LARGE SCALE GENOMIC DNA]</scope>
    <source>
        <strain evidence="2 3">N2SHLJ1</strain>
    </source>
</reference>
<dbReference type="AlphaFoldDB" id="A0A4Q9DNY9"/>
<comment type="similarity">
    <text evidence="1">Belongs to the cycloisomerase 2 family.</text>
</comment>
<dbReference type="InterPro" id="IPR050282">
    <property type="entry name" value="Cycloisomerase_2"/>
</dbReference>
<dbReference type="InterPro" id="IPR011048">
    <property type="entry name" value="Haem_d1_sf"/>
</dbReference>
<dbReference type="InterPro" id="IPR019405">
    <property type="entry name" value="Lactonase_7-beta_prop"/>
</dbReference>
<dbReference type="EMBL" id="SIRE01000017">
    <property type="protein sequence ID" value="TBL75322.1"/>
    <property type="molecule type" value="Genomic_DNA"/>
</dbReference>
<name>A0A4Q9DNY9_9BACL</name>
<gene>
    <name evidence="2" type="ORF">EYB31_23220</name>
</gene>
<evidence type="ECO:0000313" key="2">
    <source>
        <dbReference type="EMBL" id="TBL75322.1"/>
    </source>
</evidence>
<comment type="caution">
    <text evidence="2">The sequence shown here is derived from an EMBL/GenBank/DDBJ whole genome shotgun (WGS) entry which is preliminary data.</text>
</comment>
<dbReference type="PANTHER" id="PTHR30344:SF1">
    <property type="entry name" value="6-PHOSPHOGLUCONOLACTONASE"/>
    <property type="match status" value="1"/>
</dbReference>
<dbReference type="PANTHER" id="PTHR30344">
    <property type="entry name" value="6-PHOSPHOGLUCONOLACTONASE-RELATED"/>
    <property type="match status" value="1"/>
</dbReference>
<dbReference type="Gene3D" id="2.130.10.10">
    <property type="entry name" value="YVTN repeat-like/Quinoprotein amine dehydrogenase"/>
    <property type="match status" value="1"/>
</dbReference>